<dbReference type="SUPFAM" id="SSF53756">
    <property type="entry name" value="UDP-Glycosyltransferase/glycogen phosphorylase"/>
    <property type="match status" value="1"/>
</dbReference>
<evidence type="ECO:0000256" key="3">
    <source>
        <dbReference type="ARBA" id="ARBA00022676"/>
    </source>
</evidence>
<dbReference type="InterPro" id="IPR013534">
    <property type="entry name" value="Starch_synth_cat_dom"/>
</dbReference>
<keyword evidence="4 6" id="KW-0808">Transferase</keyword>
<dbReference type="Pfam" id="PF08323">
    <property type="entry name" value="Glyco_transf_5"/>
    <property type="match status" value="1"/>
</dbReference>
<proteinExistence type="predicted"/>
<evidence type="ECO:0000313" key="6">
    <source>
        <dbReference type="EMBL" id="GAY75964.1"/>
    </source>
</evidence>
<dbReference type="EC" id="2.4.1.21" evidence="2"/>
<comment type="catalytic activity">
    <reaction evidence="1">
        <text>[(1-&gt;4)-alpha-D-glucosyl](n) + ADP-alpha-D-glucose = [(1-&gt;4)-alpha-D-glucosyl](n+1) + ADP + H(+)</text>
        <dbReference type="Rhea" id="RHEA:18189"/>
        <dbReference type="Rhea" id="RHEA-COMP:9584"/>
        <dbReference type="Rhea" id="RHEA-COMP:9587"/>
        <dbReference type="ChEBI" id="CHEBI:15378"/>
        <dbReference type="ChEBI" id="CHEBI:15444"/>
        <dbReference type="ChEBI" id="CHEBI:57498"/>
        <dbReference type="ChEBI" id="CHEBI:456216"/>
        <dbReference type="EC" id="2.4.1.21"/>
    </reaction>
</comment>
<dbReference type="AlphaFoldDB" id="A0A4Y1ZAB6"/>
<evidence type="ECO:0000259" key="5">
    <source>
        <dbReference type="Pfam" id="PF08323"/>
    </source>
</evidence>
<dbReference type="GO" id="GO:0009011">
    <property type="term" value="F:alpha-1,4-glucan glucosyltransferase (ADP-glucose donor) activity"/>
    <property type="evidence" value="ECO:0007669"/>
    <property type="project" value="UniProtKB-EC"/>
</dbReference>
<evidence type="ECO:0000256" key="4">
    <source>
        <dbReference type="ARBA" id="ARBA00022679"/>
    </source>
</evidence>
<evidence type="ECO:0000256" key="2">
    <source>
        <dbReference type="ARBA" id="ARBA00012588"/>
    </source>
</evidence>
<gene>
    <name evidence="6" type="ORF">NBRC111894_1518</name>
</gene>
<name>A0A4Y1ZAB6_9BACL</name>
<feature type="domain" description="Starch synthase catalytic" evidence="5">
    <location>
        <begin position="2"/>
        <end position="111"/>
    </location>
</feature>
<comment type="caution">
    <text evidence="6">The sequence shown here is derived from an EMBL/GenBank/DDBJ whole genome shotgun (WGS) entry which is preliminary data.</text>
</comment>
<accession>A0A4Y1ZAB6</accession>
<dbReference type="PANTHER" id="PTHR45825">
    <property type="entry name" value="GRANULE-BOUND STARCH SYNTHASE 1, CHLOROPLASTIC/AMYLOPLASTIC"/>
    <property type="match status" value="1"/>
</dbReference>
<evidence type="ECO:0000256" key="1">
    <source>
        <dbReference type="ARBA" id="ARBA00001478"/>
    </source>
</evidence>
<dbReference type="EMBL" id="BEXB01000010">
    <property type="protein sequence ID" value="GAY75964.1"/>
    <property type="molecule type" value="Genomic_DNA"/>
</dbReference>
<protein>
    <recommendedName>
        <fullName evidence="2">starch synthase</fullName>
        <ecNumber evidence="2">2.4.1.21</ecNumber>
    </recommendedName>
</protein>
<sequence length="121" mass="13699">MNVLFAASESAPFIKTGGLGDVIGALPKALQRDGVSVSVVLPKYMDLNANFNNRITYLKYIYVPLGWRNQYCGVFYCKEAGIDYYLLDNEYYFKRSGSYGYADDGERFAFSLAQYLSFCLI</sequence>
<dbReference type="Gene3D" id="3.40.50.2000">
    <property type="entry name" value="Glycogen Phosphorylase B"/>
    <property type="match status" value="1"/>
</dbReference>
<organism evidence="6 7">
    <name type="scientific">Sporolactobacillus inulinus</name>
    <dbReference type="NCBI Taxonomy" id="2078"/>
    <lineage>
        <taxon>Bacteria</taxon>
        <taxon>Bacillati</taxon>
        <taxon>Bacillota</taxon>
        <taxon>Bacilli</taxon>
        <taxon>Bacillales</taxon>
        <taxon>Sporolactobacillaceae</taxon>
        <taxon>Sporolactobacillus</taxon>
    </lineage>
</organism>
<reference evidence="6 7" key="1">
    <citation type="submission" date="2017-11" db="EMBL/GenBank/DDBJ databases">
        <title>Draft Genome Sequence of Sporolactobacillus inulinus NBRC 111894 Isolated from Koso, a Japanese Sugar-Vegetable Fermented Beverage.</title>
        <authorList>
            <person name="Chiou T.Y."/>
            <person name="Oshima K."/>
            <person name="Suda W."/>
            <person name="Hattori M."/>
            <person name="Takahashi T."/>
        </authorList>
    </citation>
    <scope>NUCLEOTIDE SEQUENCE [LARGE SCALE GENOMIC DNA]</scope>
    <source>
        <strain evidence="6 7">NBRC111894</strain>
    </source>
</reference>
<evidence type="ECO:0000313" key="7">
    <source>
        <dbReference type="Proteomes" id="UP000319716"/>
    </source>
</evidence>
<keyword evidence="3 6" id="KW-0328">Glycosyltransferase</keyword>
<dbReference type="PANTHER" id="PTHR45825:SF11">
    <property type="entry name" value="ALPHA AMYLASE DOMAIN-CONTAINING PROTEIN"/>
    <property type="match status" value="1"/>
</dbReference>
<dbReference type="Proteomes" id="UP000319716">
    <property type="component" value="Unassembled WGS sequence"/>
</dbReference>